<feature type="domain" description="Poly A polymerase head" evidence="9">
    <location>
        <begin position="33"/>
        <end position="154"/>
    </location>
</feature>
<protein>
    <submittedName>
        <fullName evidence="11">Poly(A) polymerase</fullName>
    </submittedName>
</protein>
<reference evidence="11 12" key="1">
    <citation type="submission" date="2016-10" db="EMBL/GenBank/DDBJ databases">
        <authorList>
            <person name="Varghese N."/>
            <person name="Submissions S."/>
        </authorList>
    </citation>
    <scope>NUCLEOTIDE SEQUENCE [LARGE SCALE GENOMIC DNA]</scope>
    <source>
        <strain evidence="11 12">DSM 21822</strain>
    </source>
</reference>
<organism evidence="11 12">
    <name type="scientific">Neomesorhizobium albiziae</name>
    <dbReference type="NCBI Taxonomy" id="335020"/>
    <lineage>
        <taxon>Bacteria</taxon>
        <taxon>Pseudomonadati</taxon>
        <taxon>Pseudomonadota</taxon>
        <taxon>Alphaproteobacteria</taxon>
        <taxon>Hyphomicrobiales</taxon>
        <taxon>Phyllobacteriaceae</taxon>
        <taxon>Neomesorhizobium</taxon>
    </lineage>
</organism>
<accession>A0A1I3ZAS7</accession>
<name>A0A1I3ZAS7_9HYPH</name>
<evidence type="ECO:0000256" key="3">
    <source>
        <dbReference type="ARBA" id="ARBA00022694"/>
    </source>
</evidence>
<evidence type="ECO:0000259" key="10">
    <source>
        <dbReference type="Pfam" id="PF12627"/>
    </source>
</evidence>
<dbReference type="Pfam" id="PF01743">
    <property type="entry name" value="PolyA_pol"/>
    <property type="match status" value="1"/>
</dbReference>
<dbReference type="SUPFAM" id="SSF81891">
    <property type="entry name" value="Poly A polymerase C-terminal region-like"/>
    <property type="match status" value="1"/>
</dbReference>
<dbReference type="InterPro" id="IPR002646">
    <property type="entry name" value="PolA_pol_head_dom"/>
</dbReference>
<dbReference type="Pfam" id="PF12627">
    <property type="entry name" value="PolyA_pol_RNAbd"/>
    <property type="match status" value="1"/>
</dbReference>
<dbReference type="RefSeq" id="WP_149760403.1">
    <property type="nucleotide sequence ID" value="NZ_BSPE01000031.1"/>
</dbReference>
<keyword evidence="3" id="KW-0819">tRNA processing</keyword>
<dbReference type="OrthoDB" id="9805698at2"/>
<evidence type="ECO:0000313" key="12">
    <source>
        <dbReference type="Proteomes" id="UP000323300"/>
    </source>
</evidence>
<gene>
    <name evidence="11" type="ORF">SAMN04488498_10632</name>
</gene>
<dbReference type="PANTHER" id="PTHR46173">
    <property type="entry name" value="CCA TRNA NUCLEOTIDYLTRANSFERASE 1, MITOCHONDRIAL"/>
    <property type="match status" value="1"/>
</dbReference>
<keyword evidence="8" id="KW-0694">RNA-binding</keyword>
<feature type="domain" description="tRNA nucleotidyltransferase/poly(A) polymerase RNA and SrmB- binding" evidence="10">
    <location>
        <begin position="189"/>
        <end position="241"/>
    </location>
</feature>
<evidence type="ECO:0000313" key="11">
    <source>
        <dbReference type="EMBL" id="SFK40679.1"/>
    </source>
</evidence>
<evidence type="ECO:0000256" key="7">
    <source>
        <dbReference type="ARBA" id="ARBA00022842"/>
    </source>
</evidence>
<dbReference type="InterPro" id="IPR050264">
    <property type="entry name" value="Bact_CCA-adding_enz_type3_sf"/>
</dbReference>
<sequence>MTTGVSIASAQWLKDIVLQRLLAVLSTSGEESRIAGGAVRNTLLGQPVSDIDIATTNLPQETVRLAEAAGFKAVGTGAEHGTITVIAHGRPYEVTTLRADIETDGRRAKVLFGRDWKRDAERRDFTINGLYAKADGTVVDLVGGIADLEKRILRFIGDPEVRIREDYLRILRFFRFFAWYGAGRPDAEGLKACARLKDGLDQLSAERVWAELKKLLSAPDPSRALLWMRQAGVLTKALPESEKWGIDSIHGLVKAERDLGWESDPLVRLEAIVPPDAARMAALAERLRLSNAQAERLRQWASTEPVGANASEAELAKKLYRGDRQGFVDRLKLSLASARARAVEDTQALVEAGGYSRLLAYAERWQKPEFPLRGNDLAELGMKPGKRIGEMLKELEALWIETGFTLGRSALLERAAEILKA</sequence>
<dbReference type="Gene3D" id="3.30.460.10">
    <property type="entry name" value="Beta Polymerase, domain 2"/>
    <property type="match status" value="1"/>
</dbReference>
<evidence type="ECO:0000256" key="6">
    <source>
        <dbReference type="ARBA" id="ARBA00022741"/>
    </source>
</evidence>
<evidence type="ECO:0000256" key="8">
    <source>
        <dbReference type="RuleBase" id="RU003953"/>
    </source>
</evidence>
<keyword evidence="7" id="KW-0460">Magnesium</keyword>
<dbReference type="Gene3D" id="1.10.3090.10">
    <property type="entry name" value="cca-adding enzyme, domain 2"/>
    <property type="match status" value="1"/>
</dbReference>
<dbReference type="InterPro" id="IPR032828">
    <property type="entry name" value="PolyA_RNA-bd"/>
</dbReference>
<dbReference type="GO" id="GO:0016779">
    <property type="term" value="F:nucleotidyltransferase activity"/>
    <property type="evidence" value="ECO:0007669"/>
    <property type="project" value="UniProtKB-KW"/>
</dbReference>
<keyword evidence="4" id="KW-0548">Nucleotidyltransferase</keyword>
<dbReference type="CDD" id="cd05398">
    <property type="entry name" value="NT_ClassII-CCAase"/>
    <property type="match status" value="1"/>
</dbReference>
<keyword evidence="5" id="KW-0479">Metal-binding</keyword>
<comment type="cofactor">
    <cofactor evidence="1">
        <name>Mg(2+)</name>
        <dbReference type="ChEBI" id="CHEBI:18420"/>
    </cofactor>
</comment>
<evidence type="ECO:0000256" key="1">
    <source>
        <dbReference type="ARBA" id="ARBA00001946"/>
    </source>
</evidence>
<keyword evidence="6" id="KW-0547">Nucleotide-binding</keyword>
<dbReference type="GO" id="GO:0008033">
    <property type="term" value="P:tRNA processing"/>
    <property type="evidence" value="ECO:0007669"/>
    <property type="project" value="UniProtKB-KW"/>
</dbReference>
<dbReference type="AlphaFoldDB" id="A0A1I3ZAS7"/>
<dbReference type="GO" id="GO:0000166">
    <property type="term" value="F:nucleotide binding"/>
    <property type="evidence" value="ECO:0007669"/>
    <property type="project" value="UniProtKB-KW"/>
</dbReference>
<keyword evidence="2 8" id="KW-0808">Transferase</keyword>
<dbReference type="EMBL" id="FOSL01000006">
    <property type="protein sequence ID" value="SFK40679.1"/>
    <property type="molecule type" value="Genomic_DNA"/>
</dbReference>
<evidence type="ECO:0000256" key="2">
    <source>
        <dbReference type="ARBA" id="ARBA00022679"/>
    </source>
</evidence>
<dbReference type="InterPro" id="IPR043519">
    <property type="entry name" value="NT_sf"/>
</dbReference>
<dbReference type="PANTHER" id="PTHR46173:SF1">
    <property type="entry name" value="CCA TRNA NUCLEOTIDYLTRANSFERASE 1, MITOCHONDRIAL"/>
    <property type="match status" value="1"/>
</dbReference>
<dbReference type="GO" id="GO:0046872">
    <property type="term" value="F:metal ion binding"/>
    <property type="evidence" value="ECO:0007669"/>
    <property type="project" value="UniProtKB-KW"/>
</dbReference>
<keyword evidence="12" id="KW-1185">Reference proteome</keyword>
<dbReference type="Proteomes" id="UP000323300">
    <property type="component" value="Unassembled WGS sequence"/>
</dbReference>
<proteinExistence type="inferred from homology"/>
<evidence type="ECO:0000259" key="9">
    <source>
        <dbReference type="Pfam" id="PF01743"/>
    </source>
</evidence>
<dbReference type="SUPFAM" id="SSF81301">
    <property type="entry name" value="Nucleotidyltransferase"/>
    <property type="match status" value="1"/>
</dbReference>
<comment type="similarity">
    <text evidence="8">Belongs to the tRNA nucleotidyltransferase/poly(A) polymerase family.</text>
</comment>
<evidence type="ECO:0000256" key="4">
    <source>
        <dbReference type="ARBA" id="ARBA00022695"/>
    </source>
</evidence>
<dbReference type="GO" id="GO:0000049">
    <property type="term" value="F:tRNA binding"/>
    <property type="evidence" value="ECO:0007669"/>
    <property type="project" value="TreeGrafter"/>
</dbReference>
<evidence type="ECO:0000256" key="5">
    <source>
        <dbReference type="ARBA" id="ARBA00022723"/>
    </source>
</evidence>